<evidence type="ECO:0000256" key="2">
    <source>
        <dbReference type="ARBA" id="ARBA00022908"/>
    </source>
</evidence>
<keyword evidence="3" id="KW-0238">DNA-binding</keyword>
<dbReference type="Pfam" id="PF20172">
    <property type="entry name" value="DUF6538"/>
    <property type="match status" value="1"/>
</dbReference>
<proteinExistence type="inferred from homology"/>
<dbReference type="Proteomes" id="UP000052022">
    <property type="component" value="Unassembled WGS sequence"/>
</dbReference>
<keyword evidence="4" id="KW-0233">DNA recombination</keyword>
<keyword evidence="2" id="KW-0229">DNA integration</keyword>
<dbReference type="GO" id="GO:0003677">
    <property type="term" value="F:DNA binding"/>
    <property type="evidence" value="ECO:0007669"/>
    <property type="project" value="UniProtKB-KW"/>
</dbReference>
<dbReference type="PANTHER" id="PTHR30349">
    <property type="entry name" value="PHAGE INTEGRASE-RELATED"/>
    <property type="match status" value="1"/>
</dbReference>
<dbReference type="Gene3D" id="1.10.150.130">
    <property type="match status" value="1"/>
</dbReference>
<evidence type="ECO:0000259" key="5">
    <source>
        <dbReference type="PROSITE" id="PS51898"/>
    </source>
</evidence>
<evidence type="ECO:0000256" key="1">
    <source>
        <dbReference type="ARBA" id="ARBA00008857"/>
    </source>
</evidence>
<evidence type="ECO:0000256" key="4">
    <source>
        <dbReference type="ARBA" id="ARBA00023172"/>
    </source>
</evidence>
<dbReference type="PANTHER" id="PTHR30349:SF64">
    <property type="entry name" value="PROPHAGE INTEGRASE INTD-RELATED"/>
    <property type="match status" value="1"/>
</dbReference>
<dbReference type="InterPro" id="IPR013762">
    <property type="entry name" value="Integrase-like_cat_sf"/>
</dbReference>
<feature type="domain" description="Tyr recombinase" evidence="5">
    <location>
        <begin position="200"/>
        <end position="385"/>
    </location>
</feature>
<evidence type="ECO:0000256" key="3">
    <source>
        <dbReference type="ARBA" id="ARBA00023125"/>
    </source>
</evidence>
<gene>
    <name evidence="6" type="ORF">TRM7557_02229</name>
</gene>
<evidence type="ECO:0000313" key="7">
    <source>
        <dbReference type="Proteomes" id="UP000052022"/>
    </source>
</evidence>
<comment type="similarity">
    <text evidence="1">Belongs to the 'phage' integrase family.</text>
</comment>
<keyword evidence="7" id="KW-1185">Reference proteome</keyword>
<dbReference type="GO" id="GO:0006310">
    <property type="term" value="P:DNA recombination"/>
    <property type="evidence" value="ECO:0007669"/>
    <property type="project" value="UniProtKB-KW"/>
</dbReference>
<dbReference type="EMBL" id="CYSD01000036">
    <property type="protein sequence ID" value="CUH79175.1"/>
    <property type="molecule type" value="Genomic_DNA"/>
</dbReference>
<protein>
    <submittedName>
        <fullName evidence="6">Site-specific recombinase XerD</fullName>
    </submittedName>
</protein>
<dbReference type="Pfam" id="PF00589">
    <property type="entry name" value="Phage_integrase"/>
    <property type="match status" value="1"/>
</dbReference>
<dbReference type="SUPFAM" id="SSF56349">
    <property type="entry name" value="DNA breaking-rejoining enzymes"/>
    <property type="match status" value="1"/>
</dbReference>
<dbReference type="AlphaFoldDB" id="A0A0P1GW20"/>
<dbReference type="InterPro" id="IPR046668">
    <property type="entry name" value="DUF6538"/>
</dbReference>
<dbReference type="Gene3D" id="1.10.443.10">
    <property type="entry name" value="Intergrase catalytic core"/>
    <property type="match status" value="1"/>
</dbReference>
<dbReference type="InterPro" id="IPR002104">
    <property type="entry name" value="Integrase_catalytic"/>
</dbReference>
<sequence length="390" mass="43399">MAYISGTFLFKKEGIFYFHRRVPVDLRQHYSSPRIAYSLRTRSRNVALARANAAAVKLDEYWFHLRSQDVELPGKHLLRHGLSRPAGEDAECVNNAALALSEAVLTYIRLKGQGRSKTFERAAHRACGYVIDVCGDKPLPAYTKADANAFRDALIERGLAGSSITRIFGTVRAVFNFAVAEEGLEVTSPFANVYYDRNAGVSERLSIPVGDIREVQKQCRELDDEMRWLVALVADTGMRIGEAAGLLREDIQRDTDGNWSVRITPHPWRTLKTDGSKRVVPLVGSAQWAAERIQAQASDSRYAFPRYNVTDKTNANSASAGLNKWLKAHAPEGATMHGFRHAMRDRLRAVECPADIADQIGGWQTEGVGQGYGDGYPLKVLAKWMCRATQ</sequence>
<reference evidence="6 7" key="1">
    <citation type="submission" date="2015-09" db="EMBL/GenBank/DDBJ databases">
        <authorList>
            <consortium name="Swine Surveillance"/>
        </authorList>
    </citation>
    <scope>NUCLEOTIDE SEQUENCE [LARGE SCALE GENOMIC DNA]</scope>
    <source>
        <strain evidence="6 7">CECT 7557</strain>
    </source>
</reference>
<accession>A0A0P1GW20</accession>
<dbReference type="InterPro" id="IPR050090">
    <property type="entry name" value="Tyrosine_recombinase_XerCD"/>
</dbReference>
<organism evidence="6 7">
    <name type="scientific">Tritonibacter multivorans</name>
    <dbReference type="NCBI Taxonomy" id="928856"/>
    <lineage>
        <taxon>Bacteria</taxon>
        <taxon>Pseudomonadati</taxon>
        <taxon>Pseudomonadota</taxon>
        <taxon>Alphaproteobacteria</taxon>
        <taxon>Rhodobacterales</taxon>
        <taxon>Paracoccaceae</taxon>
        <taxon>Tritonibacter</taxon>
    </lineage>
</organism>
<dbReference type="PROSITE" id="PS51898">
    <property type="entry name" value="TYR_RECOMBINASE"/>
    <property type="match status" value="1"/>
</dbReference>
<dbReference type="STRING" id="928856.SAMN04488049_109140"/>
<name>A0A0P1GW20_9RHOB</name>
<dbReference type="InterPro" id="IPR010998">
    <property type="entry name" value="Integrase_recombinase_N"/>
</dbReference>
<dbReference type="InterPro" id="IPR011010">
    <property type="entry name" value="DNA_brk_join_enz"/>
</dbReference>
<evidence type="ECO:0000313" key="6">
    <source>
        <dbReference type="EMBL" id="CUH79175.1"/>
    </source>
</evidence>
<dbReference type="GO" id="GO:0015074">
    <property type="term" value="P:DNA integration"/>
    <property type="evidence" value="ECO:0007669"/>
    <property type="project" value="UniProtKB-KW"/>
</dbReference>